<feature type="transmembrane region" description="Helical" evidence="6">
    <location>
        <begin position="187"/>
        <end position="205"/>
    </location>
</feature>
<protein>
    <submittedName>
        <fullName evidence="7">Amino acid transporter</fullName>
    </submittedName>
</protein>
<feature type="transmembrane region" description="Helical" evidence="6">
    <location>
        <begin position="62"/>
        <end position="81"/>
    </location>
</feature>
<dbReference type="PANTHER" id="PTHR30618:SF6">
    <property type="entry name" value="NCS1 FAMILY NUCLEOBASE:CATION SYMPORTER-1"/>
    <property type="match status" value="1"/>
</dbReference>
<evidence type="ECO:0000313" key="7">
    <source>
        <dbReference type="EMBL" id="AQS85239.1"/>
    </source>
</evidence>
<evidence type="ECO:0000256" key="6">
    <source>
        <dbReference type="SAM" id="Phobius"/>
    </source>
</evidence>
<comment type="subcellular location">
    <subcellularLocation>
        <location evidence="1">Membrane</location>
        <topology evidence="1">Multi-pass membrane protein</topology>
    </subcellularLocation>
</comment>
<organism evidence="7 8">
    <name type="scientific">Acetobacter aceti</name>
    <dbReference type="NCBI Taxonomy" id="435"/>
    <lineage>
        <taxon>Bacteria</taxon>
        <taxon>Pseudomonadati</taxon>
        <taxon>Pseudomonadota</taxon>
        <taxon>Alphaproteobacteria</taxon>
        <taxon>Acetobacterales</taxon>
        <taxon>Acetobacteraceae</taxon>
        <taxon>Acetobacter</taxon>
        <taxon>Acetobacter subgen. Acetobacter</taxon>
    </lineage>
</organism>
<keyword evidence="3 6" id="KW-0812">Transmembrane</keyword>
<sequence length="486" mass="52836">MSGPSSLQTGSSSLINDDLAPVTQRTWGGKDYLFLWMSNIHSVAGYVTVSSLFVMGLPLQDVFLALLLGILVVQVACNLVAAPSFRTGAPFPVVARMTFGVYGAILAALIRGLIAIGWYGIQTWLASNALVVLAVKLWPAIEPWAITSQHGFVGLSLVGWVAFMTVWTLQIMVFWNGMDAIRHFIDWAGPVIYGMMALLDGWLLFKTGGHVSFHMFHVATHPTFTQQFSGIVNAMALIFAYFSPIILNFGDFARYGVNMRAIRSGNFWGLPFNLLAFAFLTLLTIALTLPVFGHLIFDPVETVVKTTSLTTALLGVLTVVTATVGINISANFVSAAFDFSNIAPNRLSWRQGGLIAATGAIIVTPWNLYARPELVHLTLDVLGSCITPMVAILLADYYIVKKQNIQPEALYSSDRNNAYWYQGGINPVAISALGAGTLCGLSFIFFPVFAEYRNLSCVAGFTTALGFHLLIAQIFPHQCTQKKAVA</sequence>
<dbReference type="Proteomes" id="UP000188937">
    <property type="component" value="Chromosome"/>
</dbReference>
<evidence type="ECO:0000256" key="4">
    <source>
        <dbReference type="ARBA" id="ARBA00022989"/>
    </source>
</evidence>
<dbReference type="KEGG" id="aace:A0U92_11105"/>
<feature type="transmembrane region" description="Helical" evidence="6">
    <location>
        <begin position="312"/>
        <end position="337"/>
    </location>
</feature>
<dbReference type="OrthoDB" id="9780088at2"/>
<dbReference type="PANTHER" id="PTHR30618">
    <property type="entry name" value="NCS1 FAMILY PURINE/PYRIMIDINE TRANSPORTER"/>
    <property type="match status" value="1"/>
</dbReference>
<dbReference type="InterPro" id="IPR001248">
    <property type="entry name" value="Pur-cyt_permease"/>
</dbReference>
<reference evidence="7 8" key="1">
    <citation type="submission" date="2016-03" db="EMBL/GenBank/DDBJ databases">
        <title>Acetic acid bacteria sequencing.</title>
        <authorList>
            <person name="Brandt J."/>
            <person name="Jakob F."/>
            <person name="Vogel R.F."/>
        </authorList>
    </citation>
    <scope>NUCLEOTIDE SEQUENCE [LARGE SCALE GENOMIC DNA]</scope>
    <source>
        <strain evidence="7 8">TMW2.1153</strain>
    </source>
</reference>
<keyword evidence="8" id="KW-1185">Reference proteome</keyword>
<dbReference type="Pfam" id="PF02133">
    <property type="entry name" value="Transp_cyt_pur"/>
    <property type="match status" value="1"/>
</dbReference>
<dbReference type="InterPro" id="IPR045225">
    <property type="entry name" value="Uracil/uridine/allantoin_perm"/>
</dbReference>
<dbReference type="GO" id="GO:0005886">
    <property type="term" value="C:plasma membrane"/>
    <property type="evidence" value="ECO:0007669"/>
    <property type="project" value="TreeGrafter"/>
</dbReference>
<evidence type="ECO:0000256" key="3">
    <source>
        <dbReference type="ARBA" id="ARBA00022692"/>
    </source>
</evidence>
<dbReference type="Gene3D" id="1.10.4160.10">
    <property type="entry name" value="Hydantoin permease"/>
    <property type="match status" value="1"/>
</dbReference>
<feature type="transmembrane region" description="Helical" evidence="6">
    <location>
        <begin position="152"/>
        <end position="175"/>
    </location>
</feature>
<dbReference type="eggNOG" id="COG1953">
    <property type="taxonomic scope" value="Bacteria"/>
</dbReference>
<keyword evidence="5 6" id="KW-0472">Membrane</keyword>
<dbReference type="CDD" id="cd11555">
    <property type="entry name" value="SLC-NCS1sbd_u1"/>
    <property type="match status" value="1"/>
</dbReference>
<name>A0A1U9KHN5_ACEAC</name>
<feature type="transmembrane region" description="Helical" evidence="6">
    <location>
        <begin position="128"/>
        <end position="146"/>
    </location>
</feature>
<evidence type="ECO:0000256" key="2">
    <source>
        <dbReference type="ARBA" id="ARBA00008974"/>
    </source>
</evidence>
<feature type="transmembrane region" description="Helical" evidence="6">
    <location>
        <begin position="349"/>
        <end position="369"/>
    </location>
</feature>
<dbReference type="RefSeq" id="WP_077813290.1">
    <property type="nucleotide sequence ID" value="NZ_CP014692.1"/>
</dbReference>
<feature type="transmembrane region" description="Helical" evidence="6">
    <location>
        <begin position="33"/>
        <end position="55"/>
    </location>
</feature>
<evidence type="ECO:0000313" key="8">
    <source>
        <dbReference type="Proteomes" id="UP000188937"/>
    </source>
</evidence>
<feature type="transmembrane region" description="Helical" evidence="6">
    <location>
        <begin position="419"/>
        <end position="446"/>
    </location>
</feature>
<dbReference type="AlphaFoldDB" id="A0A1U9KHN5"/>
<feature type="transmembrane region" description="Helical" evidence="6">
    <location>
        <begin position="270"/>
        <end position="292"/>
    </location>
</feature>
<keyword evidence="4 6" id="KW-1133">Transmembrane helix</keyword>
<gene>
    <name evidence="7" type="ORF">A0U92_11105</name>
</gene>
<evidence type="ECO:0000256" key="5">
    <source>
        <dbReference type="ARBA" id="ARBA00023136"/>
    </source>
</evidence>
<evidence type="ECO:0000256" key="1">
    <source>
        <dbReference type="ARBA" id="ARBA00004141"/>
    </source>
</evidence>
<feature type="transmembrane region" description="Helical" evidence="6">
    <location>
        <begin position="452"/>
        <end position="475"/>
    </location>
</feature>
<proteinExistence type="inferred from homology"/>
<dbReference type="GO" id="GO:0015205">
    <property type="term" value="F:nucleobase transmembrane transporter activity"/>
    <property type="evidence" value="ECO:0007669"/>
    <property type="project" value="TreeGrafter"/>
</dbReference>
<dbReference type="EMBL" id="CP014692">
    <property type="protein sequence ID" value="AQS85239.1"/>
    <property type="molecule type" value="Genomic_DNA"/>
</dbReference>
<accession>A0A1U9KHN5</accession>
<feature type="transmembrane region" description="Helical" evidence="6">
    <location>
        <begin position="225"/>
        <end position="249"/>
    </location>
</feature>
<comment type="similarity">
    <text evidence="2">Belongs to the purine-cytosine permease (2.A.39) family.</text>
</comment>
<feature type="transmembrane region" description="Helical" evidence="6">
    <location>
        <begin position="101"/>
        <end position="121"/>
    </location>
</feature>
<dbReference type="STRING" id="435.A0U92_11105"/>